<evidence type="ECO:0000313" key="6">
    <source>
        <dbReference type="Proteomes" id="UP000316213"/>
    </source>
</evidence>
<dbReference type="CDD" id="cd00090">
    <property type="entry name" value="HTH_ARSR"/>
    <property type="match status" value="1"/>
</dbReference>
<evidence type="ECO:0000313" key="5">
    <source>
        <dbReference type="EMBL" id="TWT93643.1"/>
    </source>
</evidence>
<keyword evidence="6" id="KW-1185">Reference proteome</keyword>
<sequence>MPYRLLAATELAEFLKVLSHPRRIQILEELSSGERDVASLASATGLAPSNVSQHLMLLRARRVVAERREGRRVIYHLRSERLATWIVEGMDFLAPMDDRADEVRKAIKKAKSKWSE</sequence>
<evidence type="ECO:0000256" key="3">
    <source>
        <dbReference type="ARBA" id="ARBA00023163"/>
    </source>
</evidence>
<dbReference type="NCBIfam" id="NF033788">
    <property type="entry name" value="HTH_metalloreg"/>
    <property type="match status" value="1"/>
</dbReference>
<proteinExistence type="predicted"/>
<name>A0A5C6A5M9_9BACT</name>
<comment type="caution">
    <text evidence="5">The sequence shown here is derived from an EMBL/GenBank/DDBJ whole genome shotgun (WGS) entry which is preliminary data.</text>
</comment>
<dbReference type="RefSeq" id="WP_146579456.1">
    <property type="nucleotide sequence ID" value="NZ_SJPM01000009.1"/>
</dbReference>
<dbReference type="AlphaFoldDB" id="A0A5C6A5M9"/>
<reference evidence="5 6" key="1">
    <citation type="submission" date="2019-02" db="EMBL/GenBank/DDBJ databases">
        <title>Deep-cultivation of Planctomycetes and their phenomic and genomic characterization uncovers novel biology.</title>
        <authorList>
            <person name="Wiegand S."/>
            <person name="Jogler M."/>
            <person name="Boedeker C."/>
            <person name="Pinto D."/>
            <person name="Vollmers J."/>
            <person name="Rivas-Marin E."/>
            <person name="Kohn T."/>
            <person name="Peeters S.H."/>
            <person name="Heuer A."/>
            <person name="Rast P."/>
            <person name="Oberbeckmann S."/>
            <person name="Bunk B."/>
            <person name="Jeske O."/>
            <person name="Meyerdierks A."/>
            <person name="Storesund J.E."/>
            <person name="Kallscheuer N."/>
            <person name="Luecker S."/>
            <person name="Lage O.M."/>
            <person name="Pohl T."/>
            <person name="Merkel B.J."/>
            <person name="Hornburger P."/>
            <person name="Mueller R.-W."/>
            <person name="Bruemmer F."/>
            <person name="Labrenz M."/>
            <person name="Spormann A.M."/>
            <person name="Op Den Camp H."/>
            <person name="Overmann J."/>
            <person name="Amann R."/>
            <person name="Jetten M.S.M."/>
            <person name="Mascher T."/>
            <person name="Medema M.H."/>
            <person name="Devos D.P."/>
            <person name="Kaster A.-K."/>
            <person name="Ovreas L."/>
            <person name="Rohde M."/>
            <person name="Galperin M.Y."/>
            <person name="Jogler C."/>
        </authorList>
    </citation>
    <scope>NUCLEOTIDE SEQUENCE [LARGE SCALE GENOMIC DNA]</scope>
    <source>
        <strain evidence="5 6">Pla100</strain>
    </source>
</reference>
<organism evidence="5 6">
    <name type="scientific">Neorhodopirellula pilleata</name>
    <dbReference type="NCBI Taxonomy" id="2714738"/>
    <lineage>
        <taxon>Bacteria</taxon>
        <taxon>Pseudomonadati</taxon>
        <taxon>Planctomycetota</taxon>
        <taxon>Planctomycetia</taxon>
        <taxon>Pirellulales</taxon>
        <taxon>Pirellulaceae</taxon>
        <taxon>Neorhodopirellula</taxon>
    </lineage>
</organism>
<dbReference type="GO" id="GO:0003677">
    <property type="term" value="F:DNA binding"/>
    <property type="evidence" value="ECO:0007669"/>
    <property type="project" value="UniProtKB-KW"/>
</dbReference>
<dbReference type="InterPro" id="IPR036390">
    <property type="entry name" value="WH_DNA-bd_sf"/>
</dbReference>
<dbReference type="Gene3D" id="1.10.10.10">
    <property type="entry name" value="Winged helix-like DNA-binding domain superfamily/Winged helix DNA-binding domain"/>
    <property type="match status" value="1"/>
</dbReference>
<gene>
    <name evidence="5" type="ORF">Pla100_41610</name>
</gene>
<keyword evidence="2" id="KW-0238">DNA-binding</keyword>
<dbReference type="PANTHER" id="PTHR43132:SF6">
    <property type="entry name" value="HTH-TYPE TRANSCRIPTIONAL REPRESSOR CZRA"/>
    <property type="match status" value="1"/>
</dbReference>
<feature type="domain" description="HTH arsR-type" evidence="4">
    <location>
        <begin position="3"/>
        <end position="97"/>
    </location>
</feature>
<dbReference type="InterPro" id="IPR001845">
    <property type="entry name" value="HTH_ArsR_DNA-bd_dom"/>
</dbReference>
<dbReference type="EMBL" id="SJPM01000009">
    <property type="protein sequence ID" value="TWT93643.1"/>
    <property type="molecule type" value="Genomic_DNA"/>
</dbReference>
<dbReference type="PANTHER" id="PTHR43132">
    <property type="entry name" value="ARSENICAL RESISTANCE OPERON REPRESSOR ARSR-RELATED"/>
    <property type="match status" value="1"/>
</dbReference>
<evidence type="ECO:0000259" key="4">
    <source>
        <dbReference type="PROSITE" id="PS50987"/>
    </source>
</evidence>
<dbReference type="PRINTS" id="PR00778">
    <property type="entry name" value="HTHARSR"/>
</dbReference>
<dbReference type="Proteomes" id="UP000316213">
    <property type="component" value="Unassembled WGS sequence"/>
</dbReference>
<evidence type="ECO:0000256" key="2">
    <source>
        <dbReference type="ARBA" id="ARBA00023125"/>
    </source>
</evidence>
<dbReference type="OrthoDB" id="9797716at2"/>
<evidence type="ECO:0000256" key="1">
    <source>
        <dbReference type="ARBA" id="ARBA00023015"/>
    </source>
</evidence>
<dbReference type="SMART" id="SM00418">
    <property type="entry name" value="HTH_ARSR"/>
    <property type="match status" value="1"/>
</dbReference>
<accession>A0A5C6A5M9</accession>
<dbReference type="PROSITE" id="PS50987">
    <property type="entry name" value="HTH_ARSR_2"/>
    <property type="match status" value="1"/>
</dbReference>
<dbReference type="GO" id="GO:0003700">
    <property type="term" value="F:DNA-binding transcription factor activity"/>
    <property type="evidence" value="ECO:0007669"/>
    <property type="project" value="InterPro"/>
</dbReference>
<dbReference type="InterPro" id="IPR011991">
    <property type="entry name" value="ArsR-like_HTH"/>
</dbReference>
<dbReference type="Pfam" id="PF01022">
    <property type="entry name" value="HTH_5"/>
    <property type="match status" value="1"/>
</dbReference>
<dbReference type="SUPFAM" id="SSF46785">
    <property type="entry name" value="Winged helix' DNA-binding domain"/>
    <property type="match status" value="1"/>
</dbReference>
<keyword evidence="3" id="KW-0804">Transcription</keyword>
<protein>
    <submittedName>
        <fullName evidence="5">Putative HTH-type transcriptional regulator</fullName>
    </submittedName>
</protein>
<dbReference type="InterPro" id="IPR036388">
    <property type="entry name" value="WH-like_DNA-bd_sf"/>
</dbReference>
<keyword evidence="1" id="KW-0805">Transcription regulation</keyword>
<dbReference type="InterPro" id="IPR051011">
    <property type="entry name" value="Metal_resp_trans_reg"/>
</dbReference>